<evidence type="ECO:0000313" key="3">
    <source>
        <dbReference type="Proteomes" id="UP000265520"/>
    </source>
</evidence>
<dbReference type="AlphaFoldDB" id="A0A392PX06"/>
<proteinExistence type="predicted"/>
<evidence type="ECO:0000256" key="1">
    <source>
        <dbReference type="SAM" id="MobiDB-lite"/>
    </source>
</evidence>
<evidence type="ECO:0000313" key="2">
    <source>
        <dbReference type="EMBL" id="MCI16217.1"/>
    </source>
</evidence>
<protein>
    <recommendedName>
        <fullName evidence="4">Retrotransposon gag protein</fullName>
    </recommendedName>
</protein>
<keyword evidence="3" id="KW-1185">Reference proteome</keyword>
<evidence type="ECO:0008006" key="4">
    <source>
        <dbReference type="Google" id="ProtNLM"/>
    </source>
</evidence>
<feature type="region of interest" description="Disordered" evidence="1">
    <location>
        <begin position="1"/>
        <end position="22"/>
    </location>
</feature>
<name>A0A392PX06_9FABA</name>
<dbReference type="Proteomes" id="UP000265520">
    <property type="component" value="Unassembled WGS sequence"/>
</dbReference>
<feature type="non-terminal residue" evidence="2">
    <location>
        <position position="89"/>
    </location>
</feature>
<dbReference type="EMBL" id="LXQA010099907">
    <property type="protein sequence ID" value="MCI16217.1"/>
    <property type="molecule type" value="Genomic_DNA"/>
</dbReference>
<sequence length="89" mass="10376">MSRNGKQPLGRDPKSKSLSPYAKLPYPIKKKAKSQEHQFRKFLNLLNTLEMSIPFAEALEQIPQYAKFMKELLTKKRKPLEDETVNLTE</sequence>
<accession>A0A392PX06</accession>
<reference evidence="2 3" key="1">
    <citation type="journal article" date="2018" name="Front. Plant Sci.">
        <title>Red Clover (Trifolium pratense) and Zigzag Clover (T. medium) - A Picture of Genomic Similarities and Differences.</title>
        <authorList>
            <person name="Dluhosova J."/>
            <person name="Istvanek J."/>
            <person name="Nedelnik J."/>
            <person name="Repkova J."/>
        </authorList>
    </citation>
    <scope>NUCLEOTIDE SEQUENCE [LARGE SCALE GENOMIC DNA]</scope>
    <source>
        <strain evidence="3">cv. 10/8</strain>
        <tissue evidence="2">Leaf</tissue>
    </source>
</reference>
<comment type="caution">
    <text evidence="2">The sequence shown here is derived from an EMBL/GenBank/DDBJ whole genome shotgun (WGS) entry which is preliminary data.</text>
</comment>
<organism evidence="2 3">
    <name type="scientific">Trifolium medium</name>
    <dbReference type="NCBI Taxonomy" id="97028"/>
    <lineage>
        <taxon>Eukaryota</taxon>
        <taxon>Viridiplantae</taxon>
        <taxon>Streptophyta</taxon>
        <taxon>Embryophyta</taxon>
        <taxon>Tracheophyta</taxon>
        <taxon>Spermatophyta</taxon>
        <taxon>Magnoliopsida</taxon>
        <taxon>eudicotyledons</taxon>
        <taxon>Gunneridae</taxon>
        <taxon>Pentapetalae</taxon>
        <taxon>rosids</taxon>
        <taxon>fabids</taxon>
        <taxon>Fabales</taxon>
        <taxon>Fabaceae</taxon>
        <taxon>Papilionoideae</taxon>
        <taxon>50 kb inversion clade</taxon>
        <taxon>NPAAA clade</taxon>
        <taxon>Hologalegina</taxon>
        <taxon>IRL clade</taxon>
        <taxon>Trifolieae</taxon>
        <taxon>Trifolium</taxon>
    </lineage>
</organism>